<dbReference type="InterPro" id="IPR032316">
    <property type="entry name" value="DUF4847"/>
</dbReference>
<dbReference type="Pfam" id="PF16139">
    <property type="entry name" value="DUF4847"/>
    <property type="match status" value="1"/>
</dbReference>
<reference evidence="2" key="1">
    <citation type="submission" date="2020-08" db="EMBL/GenBank/DDBJ databases">
        <title>Genomic Encyclopedia of Type Strains, Phase IV (KMG-IV): sequencing the most valuable type-strain genomes for metagenomic binning, comparative biology and taxonomic classification.</title>
        <authorList>
            <person name="Goeker M."/>
        </authorList>
    </citation>
    <scope>NUCLEOTIDE SEQUENCE [LARGE SCALE GENOMIC DNA]</scope>
    <source>
        <strain evidence="2">DSM 105720</strain>
    </source>
</reference>
<dbReference type="CDD" id="cd14492">
    <property type="entry name" value="lipocalin_MxiM-like"/>
    <property type="match status" value="1"/>
</dbReference>
<dbReference type="RefSeq" id="WP_044160116.1">
    <property type="nucleotide sequence ID" value="NZ_JACIER010000009.1"/>
</dbReference>
<sequence>MKNLYRLLGILLLLPLFSGCNDSDDTTAIFTGKTWKLNLIAVDGGHTMYDFWEGNTEAQEKSLELLSKSGTYTLTFEGLADGDNIQGKVSGTVITSNLQGTWNANGKNNSFRATVTGNVDNGDKLAKNFLDGLNNAIKYEGDTNNLYILYKPQSAQRTFRMFFKPVK</sequence>
<organism evidence="2 3">
    <name type="scientific">Bacteroides reticulotermitis</name>
    <dbReference type="NCBI Taxonomy" id="1133319"/>
    <lineage>
        <taxon>Bacteria</taxon>
        <taxon>Pseudomonadati</taxon>
        <taxon>Bacteroidota</taxon>
        <taxon>Bacteroidia</taxon>
        <taxon>Bacteroidales</taxon>
        <taxon>Bacteroidaceae</taxon>
        <taxon>Bacteroides</taxon>
    </lineage>
</organism>
<keyword evidence="1" id="KW-0732">Signal</keyword>
<name>A0A840CWZ4_9BACE</name>
<protein>
    <recommendedName>
        <fullName evidence="4">DUF4847 domain-containing protein</fullName>
    </recommendedName>
</protein>
<proteinExistence type="predicted"/>
<evidence type="ECO:0008006" key="4">
    <source>
        <dbReference type="Google" id="ProtNLM"/>
    </source>
</evidence>
<dbReference type="AlphaFoldDB" id="A0A840CWZ4"/>
<accession>A0A840CWZ4</accession>
<gene>
    <name evidence="2" type="ORF">GGR06_002412</name>
</gene>
<feature type="signal peptide" evidence="1">
    <location>
        <begin position="1"/>
        <end position="23"/>
    </location>
</feature>
<evidence type="ECO:0000256" key="1">
    <source>
        <dbReference type="SAM" id="SignalP"/>
    </source>
</evidence>
<dbReference type="Proteomes" id="UP000560658">
    <property type="component" value="Unassembled WGS sequence"/>
</dbReference>
<dbReference type="InterPro" id="IPR038670">
    <property type="entry name" value="HslJ-like_sf"/>
</dbReference>
<dbReference type="EMBL" id="JACIER010000009">
    <property type="protein sequence ID" value="MBB4044617.1"/>
    <property type="molecule type" value="Genomic_DNA"/>
</dbReference>
<evidence type="ECO:0000313" key="3">
    <source>
        <dbReference type="Proteomes" id="UP000560658"/>
    </source>
</evidence>
<feature type="chain" id="PRO_5032962091" description="DUF4847 domain-containing protein" evidence="1">
    <location>
        <begin position="24"/>
        <end position="167"/>
    </location>
</feature>
<evidence type="ECO:0000313" key="2">
    <source>
        <dbReference type="EMBL" id="MBB4044617.1"/>
    </source>
</evidence>
<dbReference type="Gene3D" id="2.40.128.270">
    <property type="match status" value="1"/>
</dbReference>
<dbReference type="PROSITE" id="PS51257">
    <property type="entry name" value="PROKAR_LIPOPROTEIN"/>
    <property type="match status" value="1"/>
</dbReference>
<comment type="caution">
    <text evidence="2">The sequence shown here is derived from an EMBL/GenBank/DDBJ whole genome shotgun (WGS) entry which is preliminary data.</text>
</comment>
<keyword evidence="3" id="KW-1185">Reference proteome</keyword>